<dbReference type="PANTHER" id="PTHR43281:SF1">
    <property type="entry name" value="FARNESYL DIPHOSPHATE SYNTHASE"/>
    <property type="match status" value="1"/>
</dbReference>
<gene>
    <name evidence="8" type="ORF">CSW64_08110</name>
</gene>
<dbReference type="PANTHER" id="PTHR43281">
    <property type="entry name" value="FARNESYL DIPHOSPHATE SYNTHASE"/>
    <property type="match status" value="1"/>
</dbReference>
<evidence type="ECO:0000256" key="7">
    <source>
        <dbReference type="RuleBase" id="RU004466"/>
    </source>
</evidence>
<keyword evidence="6" id="KW-0414">Isoprene biosynthesis</keyword>
<evidence type="ECO:0000256" key="5">
    <source>
        <dbReference type="ARBA" id="ARBA00022842"/>
    </source>
</evidence>
<dbReference type="EMBL" id="CP024201">
    <property type="protein sequence ID" value="ATQ42378.1"/>
    <property type="molecule type" value="Genomic_DNA"/>
</dbReference>
<dbReference type="GO" id="GO:0016114">
    <property type="term" value="P:terpenoid biosynthetic process"/>
    <property type="evidence" value="ECO:0007669"/>
    <property type="project" value="UniProtKB-ARBA"/>
</dbReference>
<name>A0A2D2AWI5_9CAUL</name>
<keyword evidence="5" id="KW-0460">Magnesium</keyword>
<dbReference type="OrthoDB" id="9805316at2"/>
<evidence type="ECO:0000313" key="9">
    <source>
        <dbReference type="Proteomes" id="UP000228945"/>
    </source>
</evidence>
<evidence type="ECO:0000256" key="4">
    <source>
        <dbReference type="ARBA" id="ARBA00022723"/>
    </source>
</evidence>
<dbReference type="PROSITE" id="PS00723">
    <property type="entry name" value="POLYPRENYL_SYNTHASE_1"/>
    <property type="match status" value="1"/>
</dbReference>
<dbReference type="GO" id="GO:0004659">
    <property type="term" value="F:prenyltransferase activity"/>
    <property type="evidence" value="ECO:0007669"/>
    <property type="project" value="InterPro"/>
</dbReference>
<dbReference type="Pfam" id="PF00348">
    <property type="entry name" value="polyprenyl_synt"/>
    <property type="match status" value="1"/>
</dbReference>
<dbReference type="SFLD" id="SFLDS00005">
    <property type="entry name" value="Isoprenoid_Synthase_Type_I"/>
    <property type="match status" value="1"/>
</dbReference>
<keyword evidence="9" id="KW-1185">Reference proteome</keyword>
<keyword evidence="4" id="KW-0479">Metal-binding</keyword>
<dbReference type="FunFam" id="1.10.600.10:FF:000001">
    <property type="entry name" value="Geranylgeranyl diphosphate synthase"/>
    <property type="match status" value="1"/>
</dbReference>
<dbReference type="GO" id="GO:0046872">
    <property type="term" value="F:metal ion binding"/>
    <property type="evidence" value="ECO:0007669"/>
    <property type="project" value="UniProtKB-KW"/>
</dbReference>
<dbReference type="InterPro" id="IPR000092">
    <property type="entry name" value="Polyprenyl_synt"/>
</dbReference>
<dbReference type="AlphaFoldDB" id="A0A2D2AWI5"/>
<dbReference type="Gene3D" id="1.10.600.10">
    <property type="entry name" value="Farnesyl Diphosphate Synthase"/>
    <property type="match status" value="1"/>
</dbReference>
<evidence type="ECO:0000256" key="3">
    <source>
        <dbReference type="ARBA" id="ARBA00022679"/>
    </source>
</evidence>
<organism evidence="8 9">
    <name type="scientific">Caulobacter mirabilis</name>
    <dbReference type="NCBI Taxonomy" id="69666"/>
    <lineage>
        <taxon>Bacteria</taxon>
        <taxon>Pseudomonadati</taxon>
        <taxon>Pseudomonadota</taxon>
        <taxon>Alphaproteobacteria</taxon>
        <taxon>Caulobacterales</taxon>
        <taxon>Caulobacteraceae</taxon>
        <taxon>Caulobacter</taxon>
    </lineage>
</organism>
<keyword evidence="3 7" id="KW-0808">Transferase</keyword>
<evidence type="ECO:0000256" key="6">
    <source>
        <dbReference type="ARBA" id="ARBA00023229"/>
    </source>
</evidence>
<comment type="similarity">
    <text evidence="2 7">Belongs to the FPP/GGPP synthase family.</text>
</comment>
<dbReference type="CDD" id="cd00685">
    <property type="entry name" value="Trans_IPPS_HT"/>
    <property type="match status" value="1"/>
</dbReference>
<dbReference type="InterPro" id="IPR033749">
    <property type="entry name" value="Polyprenyl_synt_CS"/>
</dbReference>
<evidence type="ECO:0000256" key="1">
    <source>
        <dbReference type="ARBA" id="ARBA00001946"/>
    </source>
</evidence>
<reference evidence="8 9" key="1">
    <citation type="submission" date="2017-10" db="EMBL/GenBank/DDBJ databases">
        <title>Genome sequence of Caulobacter mirabilis FWC38.</title>
        <authorList>
            <person name="Fiebig A."/>
            <person name="Crosson S."/>
        </authorList>
    </citation>
    <scope>NUCLEOTIDE SEQUENCE [LARGE SCALE GENOMIC DNA]</scope>
    <source>
        <strain evidence="8 9">FWC 38</strain>
    </source>
</reference>
<dbReference type="SFLD" id="SFLDG01017">
    <property type="entry name" value="Polyprenyl_Transferase_Like"/>
    <property type="match status" value="1"/>
</dbReference>
<comment type="cofactor">
    <cofactor evidence="1">
        <name>Mg(2+)</name>
        <dbReference type="ChEBI" id="CHEBI:18420"/>
    </cofactor>
</comment>
<proteinExistence type="inferred from homology"/>
<dbReference type="Proteomes" id="UP000228945">
    <property type="component" value="Chromosome"/>
</dbReference>
<protein>
    <submittedName>
        <fullName evidence="8">Polyprenyl synthetase</fullName>
    </submittedName>
</protein>
<evidence type="ECO:0000313" key="8">
    <source>
        <dbReference type="EMBL" id="ATQ42378.1"/>
    </source>
</evidence>
<dbReference type="SUPFAM" id="SSF48576">
    <property type="entry name" value="Terpenoid synthases"/>
    <property type="match status" value="1"/>
</dbReference>
<evidence type="ECO:0000256" key="2">
    <source>
        <dbReference type="ARBA" id="ARBA00006706"/>
    </source>
</evidence>
<dbReference type="KEGG" id="cmb:CSW64_08110"/>
<accession>A0A2D2AWI5</accession>
<sequence>MAVPSGGYRLAFDDDAAWLEQLRSAVDRRLLELLPSGAAGPARLLEAARYALLSPGKRFRPLITLLAVREFGGDSTLALDAACAFEMVHAASLILDDLPSMDDAQTRRGRPTTHRQFDEATAILAAVGLLNRAFGVIAEDERLSSAVKAELTRRLSDAVGFAGLVSGQALDLGARDQTRTPAEMELLNHRKTGVLIAGAAEAGALIAQAPPEAVAAMGRFAVHLGMAFQIHDDLLDVEGGLDLGKDLGQDEGMTTMVSALGVGGAEAAMEAHLAAAETALVDVGARGLLARYALGFFEARKAAA</sequence>
<dbReference type="InterPro" id="IPR008949">
    <property type="entry name" value="Isoprenoid_synthase_dom_sf"/>
</dbReference>
<dbReference type="PROSITE" id="PS00444">
    <property type="entry name" value="POLYPRENYL_SYNTHASE_2"/>
    <property type="match status" value="1"/>
</dbReference>